<keyword evidence="1" id="KW-1133">Transmembrane helix</keyword>
<sequence length="53" mass="6559">LNNNFIVEKNWLRIIRLSTDFGFFFLFVCFFGLRYNKGNDVVRLRNNKERWIN</sequence>
<feature type="non-terminal residue" evidence="2">
    <location>
        <position position="1"/>
    </location>
</feature>
<dbReference type="AlphaFoldDB" id="A0A0K2UPT1"/>
<keyword evidence="1" id="KW-0472">Membrane</keyword>
<evidence type="ECO:0000313" key="2">
    <source>
        <dbReference type="EMBL" id="CDW40299.1"/>
    </source>
</evidence>
<proteinExistence type="predicted"/>
<feature type="transmembrane region" description="Helical" evidence="1">
    <location>
        <begin position="14"/>
        <end position="35"/>
    </location>
</feature>
<protein>
    <submittedName>
        <fullName evidence="2">Uncharacterized protein</fullName>
    </submittedName>
</protein>
<accession>A0A0K2UPT1</accession>
<keyword evidence="1" id="KW-0812">Transmembrane</keyword>
<organism evidence="2">
    <name type="scientific">Lepeophtheirus salmonis</name>
    <name type="common">Salmon louse</name>
    <name type="synonym">Caligus salmonis</name>
    <dbReference type="NCBI Taxonomy" id="72036"/>
    <lineage>
        <taxon>Eukaryota</taxon>
        <taxon>Metazoa</taxon>
        <taxon>Ecdysozoa</taxon>
        <taxon>Arthropoda</taxon>
        <taxon>Crustacea</taxon>
        <taxon>Multicrustacea</taxon>
        <taxon>Hexanauplia</taxon>
        <taxon>Copepoda</taxon>
        <taxon>Siphonostomatoida</taxon>
        <taxon>Caligidae</taxon>
        <taxon>Lepeophtheirus</taxon>
    </lineage>
</organism>
<evidence type="ECO:0000256" key="1">
    <source>
        <dbReference type="SAM" id="Phobius"/>
    </source>
</evidence>
<reference evidence="2" key="1">
    <citation type="submission" date="2014-05" db="EMBL/GenBank/DDBJ databases">
        <authorList>
            <person name="Chronopoulou M."/>
        </authorList>
    </citation>
    <scope>NUCLEOTIDE SEQUENCE</scope>
    <source>
        <tissue evidence="2">Whole organism</tissue>
    </source>
</reference>
<name>A0A0K2UPT1_LEPSM</name>
<dbReference type="EMBL" id="HACA01022938">
    <property type="protein sequence ID" value="CDW40299.1"/>
    <property type="molecule type" value="Transcribed_RNA"/>
</dbReference>